<organism evidence="1">
    <name type="scientific">viral metagenome</name>
    <dbReference type="NCBI Taxonomy" id="1070528"/>
    <lineage>
        <taxon>unclassified sequences</taxon>
        <taxon>metagenomes</taxon>
        <taxon>organismal metagenomes</taxon>
    </lineage>
</organism>
<proteinExistence type="predicted"/>
<dbReference type="AlphaFoldDB" id="A0A6C0KNJ6"/>
<accession>A0A6C0KNJ6</accession>
<evidence type="ECO:0000313" key="1">
    <source>
        <dbReference type="EMBL" id="QHU18270.1"/>
    </source>
</evidence>
<reference evidence="1" key="1">
    <citation type="journal article" date="2020" name="Nature">
        <title>Giant virus diversity and host interactions through global metagenomics.</title>
        <authorList>
            <person name="Schulz F."/>
            <person name="Roux S."/>
            <person name="Paez-Espino D."/>
            <person name="Jungbluth S."/>
            <person name="Walsh D.A."/>
            <person name="Denef V.J."/>
            <person name="McMahon K.D."/>
            <person name="Konstantinidis K.T."/>
            <person name="Eloe-Fadrosh E.A."/>
            <person name="Kyrpides N.C."/>
            <person name="Woyke T."/>
        </authorList>
    </citation>
    <scope>NUCLEOTIDE SEQUENCE</scope>
    <source>
        <strain evidence="1">GVMAG-S-3300013006-138</strain>
    </source>
</reference>
<dbReference type="EMBL" id="MN740926">
    <property type="protein sequence ID" value="QHU18270.1"/>
    <property type="molecule type" value="Genomic_DNA"/>
</dbReference>
<name>A0A6C0KNJ6_9ZZZZ</name>
<protein>
    <submittedName>
        <fullName evidence="1">Uncharacterized protein</fullName>
    </submittedName>
</protein>
<sequence length="175" mass="19613">MDINRLTHTRDDACGIASYYSQSVGPGRYAVRNLVPDARIVNPLSIENLLIYPQEGFGANNAQIDAESVLKNQPEFKNNRCLIRNQARPFLTVPFMGTGRGNPDVESMLIYSEQVRQGKECGTVTEQSFDGVFEPLIKTIRENIQKPEHLVTESAARGWVRGGVPSRQYLRDVNC</sequence>